<dbReference type="KEGG" id="fya:KMW28_17025"/>
<evidence type="ECO:0000313" key="2">
    <source>
        <dbReference type="EMBL" id="QWG01347.1"/>
    </source>
</evidence>
<sequence length="89" mass="10532">MGFMDSATKVLQNNRRELKHATSPKFKSDTKHIRHYSLEKIAKKRSQKEIDQYSKKLIGYKIVEHIKEKIVYIVIVALLIWGIDFILNF</sequence>
<evidence type="ECO:0000256" key="1">
    <source>
        <dbReference type="SAM" id="Phobius"/>
    </source>
</evidence>
<accession>A0AAX1N1N8</accession>
<dbReference type="EMBL" id="CP076132">
    <property type="protein sequence ID" value="QWG01347.1"/>
    <property type="molecule type" value="Genomic_DNA"/>
</dbReference>
<dbReference type="AlphaFoldDB" id="A0AAX1N1N8"/>
<evidence type="ECO:0000313" key="3">
    <source>
        <dbReference type="Proteomes" id="UP000678679"/>
    </source>
</evidence>
<keyword evidence="1" id="KW-0472">Membrane</keyword>
<dbReference type="Proteomes" id="UP000678679">
    <property type="component" value="Chromosome 1"/>
</dbReference>
<keyword evidence="3" id="KW-1185">Reference proteome</keyword>
<reference evidence="2 3" key="1">
    <citation type="submission" date="2021-05" db="EMBL/GenBank/DDBJ databases">
        <title>Comparative genomic studies on the polysaccharide-degrading batcterial strains of the Flammeovirga genus.</title>
        <authorList>
            <person name="Zewei F."/>
            <person name="Zheng Z."/>
            <person name="Yu L."/>
            <person name="Ruyue G."/>
            <person name="Yanhong M."/>
            <person name="Yuanyuan C."/>
            <person name="Jingyan G."/>
            <person name="Wenjun H."/>
        </authorList>
    </citation>
    <scope>NUCLEOTIDE SEQUENCE [LARGE SCALE GENOMIC DNA]</scope>
    <source>
        <strain evidence="2 3">NBRC:100898</strain>
    </source>
</reference>
<feature type="transmembrane region" description="Helical" evidence="1">
    <location>
        <begin position="70"/>
        <end position="87"/>
    </location>
</feature>
<name>A0AAX1N1N8_9BACT</name>
<gene>
    <name evidence="2" type="ORF">KMW28_17025</name>
</gene>
<organism evidence="2 3">
    <name type="scientific">Flammeovirga yaeyamensis</name>
    <dbReference type="NCBI Taxonomy" id="367791"/>
    <lineage>
        <taxon>Bacteria</taxon>
        <taxon>Pseudomonadati</taxon>
        <taxon>Bacteroidota</taxon>
        <taxon>Cytophagia</taxon>
        <taxon>Cytophagales</taxon>
        <taxon>Flammeovirgaceae</taxon>
        <taxon>Flammeovirga</taxon>
    </lineage>
</organism>
<dbReference type="RefSeq" id="WP_169662843.1">
    <property type="nucleotide sequence ID" value="NZ_CP076132.1"/>
</dbReference>
<protein>
    <submittedName>
        <fullName evidence="2">Uncharacterized protein</fullName>
    </submittedName>
</protein>
<proteinExistence type="predicted"/>
<keyword evidence="1" id="KW-1133">Transmembrane helix</keyword>
<keyword evidence="1" id="KW-0812">Transmembrane</keyword>